<accession>A0A4Y3PGJ5</accession>
<comment type="caution">
    <text evidence="1">The sequence shown here is derived from an EMBL/GenBank/DDBJ whole genome shotgun (WGS) entry which is preliminary data.</text>
</comment>
<sequence>MREERKQAPSGQITQAGNMDATLYQVDEEDAEGLATTQELLSDIYKMGTIEDRGTAQ</sequence>
<gene>
    <name evidence="1" type="ORF">BPA01_06160</name>
</gene>
<dbReference type="EMBL" id="BJMH01000002">
    <property type="protein sequence ID" value="GEB31036.1"/>
    <property type="molecule type" value="Genomic_DNA"/>
</dbReference>
<keyword evidence="2" id="KW-1185">Reference proteome</keyword>
<reference evidence="1 2" key="1">
    <citation type="submission" date="2019-06" db="EMBL/GenBank/DDBJ databases">
        <title>Whole genome shotgun sequence of Brevibacillus parabrevis NBRC 12334.</title>
        <authorList>
            <person name="Hosoyama A."/>
            <person name="Uohara A."/>
            <person name="Ohji S."/>
            <person name="Ichikawa N."/>
        </authorList>
    </citation>
    <scope>NUCLEOTIDE SEQUENCE [LARGE SCALE GENOMIC DNA]</scope>
    <source>
        <strain evidence="1 2">NBRC 12334</strain>
    </source>
</reference>
<protein>
    <recommendedName>
        <fullName evidence="3">DUF4025 domain-containing protein</fullName>
    </recommendedName>
</protein>
<dbReference type="AlphaFoldDB" id="A0A4Y3PGJ5"/>
<dbReference type="GeneID" id="87612689"/>
<organism evidence="1 2">
    <name type="scientific">Brevibacillus parabrevis</name>
    <dbReference type="NCBI Taxonomy" id="54914"/>
    <lineage>
        <taxon>Bacteria</taxon>
        <taxon>Bacillati</taxon>
        <taxon>Bacillota</taxon>
        <taxon>Bacilli</taxon>
        <taxon>Bacillales</taxon>
        <taxon>Paenibacillaceae</taxon>
        <taxon>Brevibacillus</taxon>
    </lineage>
</organism>
<evidence type="ECO:0000313" key="2">
    <source>
        <dbReference type="Proteomes" id="UP000316882"/>
    </source>
</evidence>
<evidence type="ECO:0008006" key="3">
    <source>
        <dbReference type="Google" id="ProtNLM"/>
    </source>
</evidence>
<dbReference type="RefSeq" id="WP_167470326.1">
    <property type="nucleotide sequence ID" value="NZ_BJMH01000002.1"/>
</dbReference>
<name>A0A4Y3PGJ5_BREPA</name>
<dbReference type="Proteomes" id="UP000316882">
    <property type="component" value="Unassembled WGS sequence"/>
</dbReference>
<proteinExistence type="predicted"/>
<evidence type="ECO:0000313" key="1">
    <source>
        <dbReference type="EMBL" id="GEB31036.1"/>
    </source>
</evidence>